<evidence type="ECO:0008006" key="10">
    <source>
        <dbReference type="Google" id="ProtNLM"/>
    </source>
</evidence>
<dbReference type="InterPro" id="IPR028889">
    <property type="entry name" value="USP"/>
</dbReference>
<feature type="compositionally biased region" description="Gly residues" evidence="5">
    <location>
        <begin position="526"/>
        <end position="540"/>
    </location>
</feature>
<dbReference type="GO" id="GO:0016579">
    <property type="term" value="P:protein deubiquitination"/>
    <property type="evidence" value="ECO:0007669"/>
    <property type="project" value="InterPro"/>
</dbReference>
<feature type="region of interest" description="Disordered" evidence="5">
    <location>
        <begin position="1423"/>
        <end position="1535"/>
    </location>
</feature>
<dbReference type="RefSeq" id="XP_042926321.1">
    <property type="nucleotide sequence ID" value="XM_043061192.1"/>
</dbReference>
<evidence type="ECO:0000256" key="2">
    <source>
        <dbReference type="ARBA" id="ARBA00022670"/>
    </source>
</evidence>
<evidence type="ECO:0000256" key="3">
    <source>
        <dbReference type="ARBA" id="ARBA00022786"/>
    </source>
</evidence>
<dbReference type="PROSITE" id="PS00973">
    <property type="entry name" value="USP_2"/>
    <property type="match status" value="1"/>
</dbReference>
<feature type="compositionally biased region" description="Low complexity" evidence="5">
    <location>
        <begin position="1486"/>
        <end position="1498"/>
    </location>
</feature>
<dbReference type="InParanoid" id="A0A2K3DYD0"/>
<evidence type="ECO:0000256" key="4">
    <source>
        <dbReference type="ARBA" id="ARBA00022801"/>
    </source>
</evidence>
<feature type="region of interest" description="Disordered" evidence="5">
    <location>
        <begin position="520"/>
        <end position="540"/>
    </location>
</feature>
<dbReference type="InterPro" id="IPR050164">
    <property type="entry name" value="Peptidase_C19"/>
</dbReference>
<protein>
    <recommendedName>
        <fullName evidence="10">Ubiquitin-like domain-containing protein</fullName>
    </recommendedName>
</protein>
<dbReference type="PANTHER" id="PTHR24006">
    <property type="entry name" value="UBIQUITIN CARBOXYL-TERMINAL HYDROLASE"/>
    <property type="match status" value="1"/>
</dbReference>
<evidence type="ECO:0000256" key="1">
    <source>
        <dbReference type="ARBA" id="ARBA00009085"/>
    </source>
</evidence>
<dbReference type="InterPro" id="IPR056850">
    <property type="entry name" value="ARM_UBP34_24_USP9X_Y"/>
</dbReference>
<dbReference type="OrthoDB" id="289038at2759"/>
<dbReference type="GeneID" id="66052945"/>
<feature type="compositionally biased region" description="Acidic residues" evidence="5">
    <location>
        <begin position="817"/>
        <end position="830"/>
    </location>
</feature>
<evidence type="ECO:0000313" key="8">
    <source>
        <dbReference type="EMBL" id="PNW85550.1"/>
    </source>
</evidence>
<feature type="region of interest" description="Disordered" evidence="5">
    <location>
        <begin position="817"/>
        <end position="836"/>
    </location>
</feature>
<keyword evidence="2" id="KW-0645">Protease</keyword>
<dbReference type="STRING" id="3055.A0A2K3DYD0"/>
<keyword evidence="4" id="KW-0378">Hydrolase</keyword>
<feature type="compositionally biased region" description="Gly residues" evidence="5">
    <location>
        <begin position="1629"/>
        <end position="1646"/>
    </location>
</feature>
<dbReference type="GO" id="GO:0004843">
    <property type="term" value="F:cysteine-type deubiquitinase activity"/>
    <property type="evidence" value="ECO:0000318"/>
    <property type="project" value="GO_Central"/>
</dbReference>
<accession>A0A2K3DYD0</accession>
<organism evidence="8 9">
    <name type="scientific">Chlamydomonas reinhardtii</name>
    <name type="common">Chlamydomonas smithii</name>
    <dbReference type="NCBI Taxonomy" id="3055"/>
    <lineage>
        <taxon>Eukaryota</taxon>
        <taxon>Viridiplantae</taxon>
        <taxon>Chlorophyta</taxon>
        <taxon>core chlorophytes</taxon>
        <taxon>Chlorophyceae</taxon>
        <taxon>CS clade</taxon>
        <taxon>Chlamydomonadales</taxon>
        <taxon>Chlamydomonadaceae</taxon>
        <taxon>Chlamydomonas</taxon>
    </lineage>
</organism>
<dbReference type="Proteomes" id="UP000006906">
    <property type="component" value="Chromosome 3"/>
</dbReference>
<dbReference type="GO" id="GO:0031647">
    <property type="term" value="P:regulation of protein stability"/>
    <property type="evidence" value="ECO:0000318"/>
    <property type="project" value="GO_Central"/>
</dbReference>
<feature type="compositionally biased region" description="Acidic residues" evidence="5">
    <location>
        <begin position="8"/>
        <end position="21"/>
    </location>
</feature>
<feature type="domain" description="Ubiquitin-like" evidence="6">
    <location>
        <begin position="1058"/>
        <end position="1110"/>
    </location>
</feature>
<feature type="compositionally biased region" description="Gly residues" evidence="5">
    <location>
        <begin position="1453"/>
        <end position="1478"/>
    </location>
</feature>
<evidence type="ECO:0000259" key="7">
    <source>
        <dbReference type="PROSITE" id="PS50235"/>
    </source>
</evidence>
<dbReference type="Gene3D" id="3.90.70.10">
    <property type="entry name" value="Cysteine proteinases"/>
    <property type="match status" value="1"/>
</dbReference>
<dbReference type="EMBL" id="CM008964">
    <property type="protein sequence ID" value="PNW85550.1"/>
    <property type="molecule type" value="Genomic_DNA"/>
</dbReference>
<dbReference type="InterPro" id="IPR018200">
    <property type="entry name" value="USP_CS"/>
</dbReference>
<dbReference type="KEGG" id="cre:CHLRE_03g191900v5"/>
<feature type="compositionally biased region" description="Low complexity" evidence="5">
    <location>
        <begin position="1619"/>
        <end position="1628"/>
    </location>
</feature>
<dbReference type="GO" id="GO:0006508">
    <property type="term" value="P:proteolysis"/>
    <property type="evidence" value="ECO:0007669"/>
    <property type="project" value="UniProtKB-KW"/>
</dbReference>
<feature type="region of interest" description="Disordered" evidence="5">
    <location>
        <begin position="1"/>
        <end position="21"/>
    </location>
</feature>
<reference evidence="8 9" key="1">
    <citation type="journal article" date="2007" name="Science">
        <title>The Chlamydomonas genome reveals the evolution of key animal and plant functions.</title>
        <authorList>
            <person name="Merchant S.S."/>
            <person name="Prochnik S.E."/>
            <person name="Vallon O."/>
            <person name="Harris E.H."/>
            <person name="Karpowicz S.J."/>
            <person name="Witman G.B."/>
            <person name="Terry A."/>
            <person name="Salamov A."/>
            <person name="Fritz-Laylin L.K."/>
            <person name="Marechal-Drouard L."/>
            <person name="Marshall W.F."/>
            <person name="Qu L.H."/>
            <person name="Nelson D.R."/>
            <person name="Sanderfoot A.A."/>
            <person name="Spalding M.H."/>
            <person name="Kapitonov V.V."/>
            <person name="Ren Q."/>
            <person name="Ferris P."/>
            <person name="Lindquist E."/>
            <person name="Shapiro H."/>
            <person name="Lucas S.M."/>
            <person name="Grimwood J."/>
            <person name="Schmutz J."/>
            <person name="Cardol P."/>
            <person name="Cerutti H."/>
            <person name="Chanfreau G."/>
            <person name="Chen C.L."/>
            <person name="Cognat V."/>
            <person name="Croft M.T."/>
            <person name="Dent R."/>
            <person name="Dutcher S."/>
            <person name="Fernandez E."/>
            <person name="Fukuzawa H."/>
            <person name="Gonzalez-Ballester D."/>
            <person name="Gonzalez-Halphen D."/>
            <person name="Hallmann A."/>
            <person name="Hanikenne M."/>
            <person name="Hippler M."/>
            <person name="Inwood W."/>
            <person name="Jabbari K."/>
            <person name="Kalanon M."/>
            <person name="Kuras R."/>
            <person name="Lefebvre P.A."/>
            <person name="Lemaire S.D."/>
            <person name="Lobanov A.V."/>
            <person name="Lohr M."/>
            <person name="Manuell A."/>
            <person name="Meier I."/>
            <person name="Mets L."/>
            <person name="Mittag M."/>
            <person name="Mittelmeier T."/>
            <person name="Moroney J.V."/>
            <person name="Moseley J."/>
            <person name="Napoli C."/>
            <person name="Nedelcu A.M."/>
            <person name="Niyogi K."/>
            <person name="Novoselov S.V."/>
            <person name="Paulsen I.T."/>
            <person name="Pazour G."/>
            <person name="Purton S."/>
            <person name="Ral J.P."/>
            <person name="Riano-Pachon D.M."/>
            <person name="Riekhof W."/>
            <person name="Rymarquis L."/>
            <person name="Schroda M."/>
            <person name="Stern D."/>
            <person name="Umen J."/>
            <person name="Willows R."/>
            <person name="Wilson N."/>
            <person name="Zimmer S.L."/>
            <person name="Allmer J."/>
            <person name="Balk J."/>
            <person name="Bisova K."/>
            <person name="Chen C.J."/>
            <person name="Elias M."/>
            <person name="Gendler K."/>
            <person name="Hauser C."/>
            <person name="Lamb M.R."/>
            <person name="Ledford H."/>
            <person name="Long J.C."/>
            <person name="Minagawa J."/>
            <person name="Page M.D."/>
            <person name="Pan J."/>
            <person name="Pootakham W."/>
            <person name="Roje S."/>
            <person name="Rose A."/>
            <person name="Stahlberg E."/>
            <person name="Terauchi A.M."/>
            <person name="Yang P."/>
            <person name="Ball S."/>
            <person name="Bowler C."/>
            <person name="Dieckmann C.L."/>
            <person name="Gladyshev V.N."/>
            <person name="Green P."/>
            <person name="Jorgensen R."/>
            <person name="Mayfield S."/>
            <person name="Mueller-Roeber B."/>
            <person name="Rajamani S."/>
            <person name="Sayre R.T."/>
            <person name="Brokstein P."/>
            <person name="Dubchak I."/>
            <person name="Goodstein D."/>
            <person name="Hornick L."/>
            <person name="Huang Y.W."/>
            <person name="Jhaveri J."/>
            <person name="Luo Y."/>
            <person name="Martinez D."/>
            <person name="Ngau W.C."/>
            <person name="Otillar B."/>
            <person name="Poliakov A."/>
            <person name="Porter A."/>
            <person name="Szajkowski L."/>
            <person name="Werner G."/>
            <person name="Zhou K."/>
            <person name="Grigoriev I.V."/>
            <person name="Rokhsar D.S."/>
            <person name="Grossman A.R."/>
        </authorList>
    </citation>
    <scope>NUCLEOTIDE SEQUENCE [LARGE SCALE GENOMIC DNA]</scope>
    <source>
        <strain evidence="9">CC-503</strain>
    </source>
</reference>
<dbReference type="PANTHER" id="PTHR24006:SF827">
    <property type="entry name" value="UBIQUITIN CARBOXYL-TERMINAL HYDROLASE 34"/>
    <property type="match status" value="1"/>
</dbReference>
<feature type="compositionally biased region" description="Low complexity" evidence="5">
    <location>
        <begin position="1647"/>
        <end position="1656"/>
    </location>
</feature>
<dbReference type="PROSITE" id="PS50235">
    <property type="entry name" value="USP_3"/>
    <property type="match status" value="1"/>
</dbReference>
<dbReference type="Pfam" id="PF25010">
    <property type="entry name" value="ARM_UBP24_USP9X-Y"/>
    <property type="match status" value="1"/>
</dbReference>
<name>A0A2K3DYD0_CHLRE</name>
<keyword evidence="3" id="KW-0833">Ubl conjugation pathway</keyword>
<dbReference type="InterPro" id="IPR001394">
    <property type="entry name" value="Peptidase_C19_UCH"/>
</dbReference>
<dbReference type="GO" id="GO:0005829">
    <property type="term" value="C:cytosol"/>
    <property type="evidence" value="ECO:0000318"/>
    <property type="project" value="GO_Central"/>
</dbReference>
<comment type="similarity">
    <text evidence="1">Belongs to the peptidase C19 family.</text>
</comment>
<dbReference type="SUPFAM" id="SSF54001">
    <property type="entry name" value="Cysteine proteinases"/>
    <property type="match status" value="1"/>
</dbReference>
<feature type="compositionally biased region" description="Pro residues" evidence="5">
    <location>
        <begin position="674"/>
        <end position="686"/>
    </location>
</feature>
<dbReference type="Gramene" id="PNW85550">
    <property type="protein sequence ID" value="PNW85550"/>
    <property type="gene ID" value="CHLRE_03g191900v5"/>
</dbReference>
<feature type="compositionally biased region" description="Low complexity" evidence="5">
    <location>
        <begin position="2601"/>
        <end position="2621"/>
    </location>
</feature>
<evidence type="ECO:0000313" key="9">
    <source>
        <dbReference type="Proteomes" id="UP000006906"/>
    </source>
</evidence>
<feature type="compositionally biased region" description="Low complexity" evidence="5">
    <location>
        <begin position="1284"/>
        <end position="1311"/>
    </location>
</feature>
<dbReference type="InterPro" id="IPR000626">
    <property type="entry name" value="Ubiquitin-like_dom"/>
</dbReference>
<evidence type="ECO:0000256" key="5">
    <source>
        <dbReference type="SAM" id="MobiDB-lite"/>
    </source>
</evidence>
<sequence>MAPKDQDDAWDGSDDEEESEEYELLADQSQSVFPLRINRVLTAHLVANTLPAVELSAGIEALAKCFYDPNVEWAVLGQSPPGWTLVKEFVNVILSGVVEKFYRVDIFLRANSEVPEHLFACLFNAMYAMAGFTNVVAQYGEVFEDTHDGELVSLVSAVYSLLDARAAIYKQEYATVLPDLAPLIKSAIEYVKAIAPMELSDGESDDEEEQYIHLRNAHNGQVWHSYLVQLLVGLGFIENVVKIVSQPKLHSLHTCLRLLDLMWLVVQLRRNICHCPIKEEQKATIHRGVSELLKFVAEETLCDAKAFEKAYGGRDRSCLVLTGVLRTCSDMAESLGLPNAQVALVQRLLISQLLKSSNFSRLLTAVTECTQLLHYTAQRTAEAAKEAARVAAAEAGMEVEGGGQGGVAVEGVELPPDVVGLQEVVAWMDGEDIVRQMLRVNLHQSQYAEAVKALLQLLAKHNCLSDAHLDMLWGVTEQEETFDAVKTNVCGMVKDLAGLLRPDQLELLLNKFQFQGRKRASSASGQAGGAAGAGGGGGGRAMTTSDTLRLLDVLKLLAASDTKRASSMAGKLTELVWELTTPADAPPELLASGVMQEVLQCYRQHALLTEYISRCIGQLRSRTNVYTALTVLGNLLRLWGKLYGWEAQRSRQGARQPGPRPLPELLGSLDREPPAPPPGAPPPAPPLSRLLVENLVDFMAGAARWLEERRAEASTPATAAAVGAGPGPSGSAGVAPPGGGSGGSGAPQLVPPGQGCYSYQQIVRRYVETFRLVSRCKDSFVELRLVEALWDGVVLRPNTPEDMPTGLDFIVTCAGTEEEQPQEEGEEEAEGAGMPGPLLDFGDLAALLRDRVCRLPVDNLAQPAFACFKACLHGAKAGLEEHLTTLAAHPNRAARHGGLDEQATITLLEEVRTLGQDYLWQIVLDCQRAEVTSAAFDMLIVQVYGRDRLHDMVRDTRRRLMDAAARLTGAPAGTCAWEGVELPGGGEGAAEAGAGAGAGAGPDGGDVVMAGADGELGWETAKTRATRCLQLLEKLASKAEDTMPPVPAHSCSWQGPPLNLDLNIPEHGRIRLGVSQNEYVGLLRRKVAARIGVEPAYVRLIVSGQELRPDSREVFAALPASWSARQPLLVQVSQRPNKFSRFGEEWWAEWHGRSTLAVMHHDEQLYRVLLLLADLPRAPAVRAAAGRLLQQLPTCGWVPAALLEALQAGQGQAGEQAAAALRRLLLGPGADGGEGSRGGGVKRPGLLLYTLQALYALMNPNYPPDLLPLVAKPWSPTPPPQQQPQPQQAAAADGAEDGTPAAQLPQPQALLPQPQPPLLQAYVAGGAMGDRLMPVLARCLPLLADVVERVMGPAAETAAAAVEAAAAGRPTNLQPAEGGRDLSFIKDFQWVMVFLLCTIHNRARKGAPADGAAAAVAAGVGSRAHPADSMSSSHGPNDGGAGGAPSTSLAPGGAAGGPGGAAGGAGGGPRPAASGGGQDSEAATQEAEGLGAGAHAAATPEVTSADAEAAATVGPGAGQGGAGGSGGALGGAGSSGTAAAAAALVSGLAVSSRNSPDVAPAGAGRVGRGAAPVAAPMADVDMVGQGHEQERGDSAQPQPCPSVSMAAAPSQGPLPMMFSPGAAASVSMGPGGGGGGGGAGGTGPNTGTGTPACATPHAHGGNGGVFHNGGNGHAAAAAAALPGGGSGASASEVAAALVAHYLGAEGLRCLVALLVRLSHDAGRLWGYGPLLRAAQQQQQEAAAAGDGGGASASPAGAAAAAAVAGGSCGWAVLVSASDVATKLAGKALQALGRLINKDELREVFMDDPSAVPMIRETLCCGFSASIRESALAQLEAVFASPLGSSGGGAAAAAGAGGAGGAAAAAAGGVLGLGGGVGGVGLLPPGHYMWVLRALVGLRPDMEARLESCLEFHCLLCKVLHQLPALASAGADARLLADGLLAEEVAALDADATELLAPRRGLLLRGKLMLVQELVRVLDRLGLGLGANGRPGLISLLLNRYLFPEAVPLWQPDAGHEAMEAALAHVAADGGVRRQALALVGCLMTGCAANLEAGLRDLTALHYDNGLRITDRKFDIAGDGVRSLGPGSYVGLRNGGATCYMNAVLQQLFMQPRIRARVLGAAAVDPEELQDSVFHQLQVIFAHLGLGRATCFHPRGFWNSFKDYDGQPIDVREHQDAYEFFTRLQDTVDSHLRSTGQPAAMQEVMGGKFAAQIICKDVPYRSEREEEFYQISVDVKGFNNLEKSLEGYVAGELMEGDNSYFCEELGARVAAVRRTVIKELPCTLVIHLKRFEYDHYNMTRYKLRDRFEFPQVLDMFKYTADGLAALEGNGGAATSEDGTGGGGGGGGSKRQCYLYDLKGIVVHSGTAFAGHYYSFIKERMRPGPDGQLVDGEWFRFDDRVVSPWSVADLEADCFGGRPSGSTGGGGRADAERPYSAYMLFYERRDSPSVDLPADAMRSVPRDVAAAQQREQQQRQQEAAVAAAAAAAATAELEAKPAAADAMDMDTPPPRQAAAAAAPPPLAAASLTPYGLPVLLYQGVLRENLALMHKLHVLCPEYCAFVRGVVESVACEASSGLAGGGLAAAGGGSRTKTRRREHLLAAATAAGSGSGSGHATMSPAGTPPSGGAGGAASAATNSAAAGGAAGAESASSAPSQRSEDADEAVLLAARLAAGFLVNIYLPAPVPLRTELPLWRDLARALLSSSPRAAVELLRGIAVSPAAQHFYFVRYGADGAWLTDLLTHAVTCATRAGSAAAAAAAAGGSPAVEDAAAALSGQLQVVAMELAARLAELTFAPLRDTTRNDPQYVPTCRLLAALAASDLQVASWLIQNHLQQCFTLVGHLLAEAAGSEADLLPELSAALELLHALMRHIGFTVQVKPPHPGAEVVPPLLIRLPVDGSTPYARQLYTLQSTQVEDFVVGGGTAAAAAAAAAEGGGGSAGGAAGGGGGAVSASGFTVLDAVLLGSGLLQVPHALELLRYLLATGEALTCRFLNAVNERLAAPDGNVMLLELVEGLGGAVDVADGLQLQRVYALLFGTAAVLPASLVAMAEAAVAKATVLNWQCMALAGALASVLSRDVARTVVRKWPQPALYSRLEVVMGALMRMLESYAGHEEERLAGQAASGVPLTAREAANAAGTAALIERIKRLLAAMRVAWEGVRPLLQQAKEWAEARRLQQQQQQLLLQQEQQRHHQQQQQEQLRHQQQQRRHAAVTELEDGGADSGGSEEQAADPGPRQDQDQDQEGEGVPEGDVEVEDAEAEAAVGVEPPQQQRGGAGAMERVYGPNIDAAALEGEEEEGEPDAVDVDVEGGAEAAP</sequence>
<feature type="region of interest" description="Disordered" evidence="5">
    <location>
        <begin position="2496"/>
        <end position="2515"/>
    </location>
</feature>
<feature type="compositionally biased region" description="Acidic residues" evidence="5">
    <location>
        <begin position="3291"/>
        <end position="3308"/>
    </location>
</feature>
<dbReference type="GO" id="GO:0005634">
    <property type="term" value="C:nucleus"/>
    <property type="evidence" value="ECO:0000318"/>
    <property type="project" value="GO_Central"/>
</dbReference>
<feature type="compositionally biased region" description="Gly residues" evidence="5">
    <location>
        <begin position="1515"/>
        <end position="1534"/>
    </location>
</feature>
<feature type="region of interest" description="Disordered" evidence="5">
    <location>
        <begin position="3187"/>
        <end position="3314"/>
    </location>
</feature>
<proteinExistence type="inferred from homology"/>
<dbReference type="Pfam" id="PF00443">
    <property type="entry name" value="UCH"/>
    <property type="match status" value="1"/>
</dbReference>
<feature type="compositionally biased region" description="Gly residues" evidence="5">
    <location>
        <begin position="724"/>
        <end position="745"/>
    </location>
</feature>
<feature type="domain" description="USP" evidence="7">
    <location>
        <begin position="2089"/>
        <end position="2443"/>
    </location>
</feature>
<evidence type="ECO:0000259" key="6">
    <source>
        <dbReference type="PROSITE" id="PS50053"/>
    </source>
</evidence>
<dbReference type="PROSITE" id="PS50053">
    <property type="entry name" value="UBIQUITIN_2"/>
    <property type="match status" value="1"/>
</dbReference>
<feature type="compositionally biased region" description="Acidic residues" evidence="5">
    <location>
        <begin position="3238"/>
        <end position="3258"/>
    </location>
</feature>
<feature type="compositionally biased region" description="Low complexity" evidence="5">
    <location>
        <begin position="3222"/>
        <end position="3234"/>
    </location>
</feature>
<feature type="region of interest" description="Disordered" evidence="5">
    <location>
        <begin position="2601"/>
        <end position="2632"/>
    </location>
</feature>
<dbReference type="CDD" id="cd02659">
    <property type="entry name" value="peptidase_C19C"/>
    <property type="match status" value="1"/>
</dbReference>
<feature type="compositionally biased region" description="Low complexity" evidence="5">
    <location>
        <begin position="3259"/>
        <end position="3268"/>
    </location>
</feature>
<gene>
    <name evidence="8" type="ORF">CHLRE_03g191900v5</name>
</gene>
<dbReference type="FunFam" id="3.90.70.10:FF:000022">
    <property type="entry name" value="Ubiquitin carboxyl-terminal hydrolase 24"/>
    <property type="match status" value="1"/>
</dbReference>
<feature type="region of interest" description="Disordered" evidence="5">
    <location>
        <begin position="716"/>
        <end position="747"/>
    </location>
</feature>
<dbReference type="PROSITE" id="PS00972">
    <property type="entry name" value="USP_1"/>
    <property type="match status" value="1"/>
</dbReference>
<dbReference type="InterPro" id="IPR038765">
    <property type="entry name" value="Papain-like_cys_pep_sf"/>
</dbReference>
<feature type="region of interest" description="Disordered" evidence="5">
    <location>
        <begin position="1585"/>
        <end position="1656"/>
    </location>
</feature>
<feature type="region of interest" description="Disordered" evidence="5">
    <location>
        <begin position="1270"/>
        <end position="1311"/>
    </location>
</feature>
<feature type="region of interest" description="Disordered" evidence="5">
    <location>
        <begin position="649"/>
        <end position="686"/>
    </location>
</feature>
<keyword evidence="9" id="KW-1185">Reference proteome</keyword>